<accession>A0A9X2AMF9</accession>
<feature type="region of interest" description="Disordered" evidence="1">
    <location>
        <begin position="69"/>
        <end position="88"/>
    </location>
</feature>
<reference evidence="2" key="1">
    <citation type="submission" date="2022-03" db="EMBL/GenBank/DDBJ databases">
        <authorList>
            <person name="Woo C.Y."/>
        </authorList>
    </citation>
    <scope>NUCLEOTIDE SEQUENCE</scope>
    <source>
        <strain evidence="2">CYS-02</strain>
    </source>
</reference>
<proteinExistence type="predicted"/>
<name>A0A9X2AMF9_9BURK</name>
<dbReference type="EMBL" id="JALGBI010000001">
    <property type="protein sequence ID" value="MCJ0763294.1"/>
    <property type="molecule type" value="Genomic_DNA"/>
</dbReference>
<sequence length="202" mass="21491">MDPSNASRYIAFQGGRRIASGELKEVALAVRQAQAHEAQAPVLVFDEATSQLKELDLRGSAEQVLQRLADPGGAPASPPAPRGPGRPRLGVVAREVTLLPRHWDWLNLQPGGASVALRKLVEDARRTSGGKDRARQAQEACYRFMSALAGNQPGFEEATRALFAGQQQRFEAELGAWPPDVAAHARQLAAAAFQAQGPGGAA</sequence>
<keyword evidence="3" id="KW-1185">Reference proteome</keyword>
<evidence type="ECO:0000313" key="3">
    <source>
        <dbReference type="Proteomes" id="UP001139447"/>
    </source>
</evidence>
<dbReference type="InterPro" id="IPR018715">
    <property type="entry name" value="DUF2239"/>
</dbReference>
<evidence type="ECO:0000256" key="1">
    <source>
        <dbReference type="SAM" id="MobiDB-lite"/>
    </source>
</evidence>
<dbReference type="AlphaFoldDB" id="A0A9X2AMF9"/>
<dbReference type="Pfam" id="PF09998">
    <property type="entry name" value="DUF2239"/>
    <property type="match status" value="1"/>
</dbReference>
<dbReference type="RefSeq" id="WP_243305888.1">
    <property type="nucleotide sequence ID" value="NZ_JALGBI010000001.1"/>
</dbReference>
<comment type="caution">
    <text evidence="2">The sequence shown here is derived from an EMBL/GenBank/DDBJ whole genome shotgun (WGS) entry which is preliminary data.</text>
</comment>
<dbReference type="Proteomes" id="UP001139447">
    <property type="component" value="Unassembled WGS sequence"/>
</dbReference>
<evidence type="ECO:0000313" key="2">
    <source>
        <dbReference type="EMBL" id="MCJ0763294.1"/>
    </source>
</evidence>
<protein>
    <submittedName>
        <fullName evidence="2">DUF2239 family protein</fullName>
    </submittedName>
</protein>
<gene>
    <name evidence="2" type="ORF">MMF98_08735</name>
</gene>
<organism evidence="2 3">
    <name type="scientific">Variovorax terrae</name>
    <dbReference type="NCBI Taxonomy" id="2923278"/>
    <lineage>
        <taxon>Bacteria</taxon>
        <taxon>Pseudomonadati</taxon>
        <taxon>Pseudomonadota</taxon>
        <taxon>Betaproteobacteria</taxon>
        <taxon>Burkholderiales</taxon>
        <taxon>Comamonadaceae</taxon>
        <taxon>Variovorax</taxon>
    </lineage>
</organism>